<name>B4JY22_DROGR</name>
<dbReference type="OrthoDB" id="522106at2759"/>
<gene>
    <name evidence="1" type="primary">Dgri\GH14212</name>
    <name evidence="1" type="ORF">Dgri_GH14212</name>
</gene>
<protein>
    <submittedName>
        <fullName evidence="1">GH14212</fullName>
    </submittedName>
</protein>
<evidence type="ECO:0000313" key="2">
    <source>
        <dbReference type="Proteomes" id="UP000001070"/>
    </source>
</evidence>
<dbReference type="SMR" id="B4JY22"/>
<proteinExistence type="predicted"/>
<dbReference type="EMBL" id="CH916377">
    <property type="protein sequence ID" value="EDV90584.1"/>
    <property type="molecule type" value="Genomic_DNA"/>
</dbReference>
<organism evidence="2">
    <name type="scientific">Drosophila grimshawi</name>
    <name type="common">Hawaiian fruit fly</name>
    <name type="synonym">Idiomyia grimshawi</name>
    <dbReference type="NCBI Taxonomy" id="7222"/>
    <lineage>
        <taxon>Eukaryota</taxon>
        <taxon>Metazoa</taxon>
        <taxon>Ecdysozoa</taxon>
        <taxon>Arthropoda</taxon>
        <taxon>Hexapoda</taxon>
        <taxon>Insecta</taxon>
        <taxon>Pterygota</taxon>
        <taxon>Neoptera</taxon>
        <taxon>Endopterygota</taxon>
        <taxon>Diptera</taxon>
        <taxon>Brachycera</taxon>
        <taxon>Muscomorpha</taxon>
        <taxon>Ephydroidea</taxon>
        <taxon>Drosophilidae</taxon>
        <taxon>Drosophila</taxon>
        <taxon>Hawaiian Drosophila</taxon>
    </lineage>
</organism>
<dbReference type="PhylomeDB" id="B4JY22"/>
<evidence type="ECO:0000313" key="1">
    <source>
        <dbReference type="EMBL" id="EDV90584.1"/>
    </source>
</evidence>
<reference evidence="1 2" key="1">
    <citation type="journal article" date="2007" name="Nature">
        <title>Evolution of genes and genomes on the Drosophila phylogeny.</title>
        <authorList>
            <consortium name="Drosophila 12 Genomes Consortium"/>
            <person name="Clark A.G."/>
            <person name="Eisen M.B."/>
            <person name="Smith D.R."/>
            <person name="Bergman C.M."/>
            <person name="Oliver B."/>
            <person name="Markow T.A."/>
            <person name="Kaufman T.C."/>
            <person name="Kellis M."/>
            <person name="Gelbart W."/>
            <person name="Iyer V.N."/>
            <person name="Pollard D.A."/>
            <person name="Sackton T.B."/>
            <person name="Larracuente A.M."/>
            <person name="Singh N.D."/>
            <person name="Abad J.P."/>
            <person name="Abt D.N."/>
            <person name="Adryan B."/>
            <person name="Aguade M."/>
            <person name="Akashi H."/>
            <person name="Anderson W.W."/>
            <person name="Aquadro C.F."/>
            <person name="Ardell D.H."/>
            <person name="Arguello R."/>
            <person name="Artieri C.G."/>
            <person name="Barbash D.A."/>
            <person name="Barker D."/>
            <person name="Barsanti P."/>
            <person name="Batterham P."/>
            <person name="Batzoglou S."/>
            <person name="Begun D."/>
            <person name="Bhutkar A."/>
            <person name="Blanco E."/>
            <person name="Bosak S.A."/>
            <person name="Bradley R.K."/>
            <person name="Brand A.D."/>
            <person name="Brent M.R."/>
            <person name="Brooks A.N."/>
            <person name="Brown R.H."/>
            <person name="Butlin R.K."/>
            <person name="Caggese C."/>
            <person name="Calvi B.R."/>
            <person name="Bernardo de Carvalho A."/>
            <person name="Caspi A."/>
            <person name="Castrezana S."/>
            <person name="Celniker S.E."/>
            <person name="Chang J.L."/>
            <person name="Chapple C."/>
            <person name="Chatterji S."/>
            <person name="Chinwalla A."/>
            <person name="Civetta A."/>
            <person name="Clifton S.W."/>
            <person name="Comeron J.M."/>
            <person name="Costello J.C."/>
            <person name="Coyne J.A."/>
            <person name="Daub J."/>
            <person name="David R.G."/>
            <person name="Delcher A.L."/>
            <person name="Delehaunty K."/>
            <person name="Do C.B."/>
            <person name="Ebling H."/>
            <person name="Edwards K."/>
            <person name="Eickbush T."/>
            <person name="Evans J.D."/>
            <person name="Filipski A."/>
            <person name="Findeiss S."/>
            <person name="Freyhult E."/>
            <person name="Fulton L."/>
            <person name="Fulton R."/>
            <person name="Garcia A.C."/>
            <person name="Gardiner A."/>
            <person name="Garfield D.A."/>
            <person name="Garvin B.E."/>
            <person name="Gibson G."/>
            <person name="Gilbert D."/>
            <person name="Gnerre S."/>
            <person name="Godfrey J."/>
            <person name="Good R."/>
            <person name="Gotea V."/>
            <person name="Gravely B."/>
            <person name="Greenberg A.J."/>
            <person name="Griffiths-Jones S."/>
            <person name="Gross S."/>
            <person name="Guigo R."/>
            <person name="Gustafson E.A."/>
            <person name="Haerty W."/>
            <person name="Hahn M.W."/>
            <person name="Halligan D.L."/>
            <person name="Halpern A.L."/>
            <person name="Halter G.M."/>
            <person name="Han M.V."/>
            <person name="Heger A."/>
            <person name="Hillier L."/>
            <person name="Hinrichs A.S."/>
            <person name="Holmes I."/>
            <person name="Hoskins R.A."/>
            <person name="Hubisz M.J."/>
            <person name="Hultmark D."/>
            <person name="Huntley M.A."/>
            <person name="Jaffe D.B."/>
            <person name="Jagadeeshan S."/>
            <person name="Jeck W.R."/>
            <person name="Johnson J."/>
            <person name="Jones C.D."/>
            <person name="Jordan W.C."/>
            <person name="Karpen G.H."/>
            <person name="Kataoka E."/>
            <person name="Keightley P.D."/>
            <person name="Kheradpour P."/>
            <person name="Kirkness E.F."/>
            <person name="Koerich L.B."/>
            <person name="Kristiansen K."/>
            <person name="Kudrna D."/>
            <person name="Kulathinal R.J."/>
            <person name="Kumar S."/>
            <person name="Kwok R."/>
            <person name="Lander E."/>
            <person name="Langley C.H."/>
            <person name="Lapoint R."/>
            <person name="Lazzaro B.P."/>
            <person name="Lee S.J."/>
            <person name="Levesque L."/>
            <person name="Li R."/>
            <person name="Lin C.F."/>
            <person name="Lin M.F."/>
            <person name="Lindblad-Toh K."/>
            <person name="Llopart A."/>
            <person name="Long M."/>
            <person name="Low L."/>
            <person name="Lozovsky E."/>
            <person name="Lu J."/>
            <person name="Luo M."/>
            <person name="Machado C.A."/>
            <person name="Makalowski W."/>
            <person name="Marzo M."/>
            <person name="Matsuda M."/>
            <person name="Matzkin L."/>
            <person name="McAllister B."/>
            <person name="McBride C.S."/>
            <person name="McKernan B."/>
            <person name="McKernan K."/>
            <person name="Mendez-Lago M."/>
            <person name="Minx P."/>
            <person name="Mollenhauer M.U."/>
            <person name="Montooth K."/>
            <person name="Mount S.M."/>
            <person name="Mu X."/>
            <person name="Myers E."/>
            <person name="Negre B."/>
            <person name="Newfeld S."/>
            <person name="Nielsen R."/>
            <person name="Noor M.A."/>
            <person name="O'Grady P."/>
            <person name="Pachter L."/>
            <person name="Papaceit M."/>
            <person name="Parisi M.J."/>
            <person name="Parisi M."/>
            <person name="Parts L."/>
            <person name="Pedersen J.S."/>
            <person name="Pesole G."/>
            <person name="Phillippy A.M."/>
            <person name="Ponting C.P."/>
            <person name="Pop M."/>
            <person name="Porcelli D."/>
            <person name="Powell J.R."/>
            <person name="Prohaska S."/>
            <person name="Pruitt K."/>
            <person name="Puig M."/>
            <person name="Quesneville H."/>
            <person name="Ram K.R."/>
            <person name="Rand D."/>
            <person name="Rasmussen M.D."/>
            <person name="Reed L.K."/>
            <person name="Reenan R."/>
            <person name="Reily A."/>
            <person name="Remington K.A."/>
            <person name="Rieger T.T."/>
            <person name="Ritchie M.G."/>
            <person name="Robin C."/>
            <person name="Rogers Y.H."/>
            <person name="Rohde C."/>
            <person name="Rozas J."/>
            <person name="Rubenfield M.J."/>
            <person name="Ruiz A."/>
            <person name="Russo S."/>
            <person name="Salzberg S.L."/>
            <person name="Sanchez-Gracia A."/>
            <person name="Saranga D.J."/>
            <person name="Sato H."/>
            <person name="Schaeffer S.W."/>
            <person name="Schatz M.C."/>
            <person name="Schlenke T."/>
            <person name="Schwartz R."/>
            <person name="Segarra C."/>
            <person name="Singh R.S."/>
            <person name="Sirot L."/>
            <person name="Sirota M."/>
            <person name="Sisneros N.B."/>
            <person name="Smith C.D."/>
            <person name="Smith T.F."/>
            <person name="Spieth J."/>
            <person name="Stage D.E."/>
            <person name="Stark A."/>
            <person name="Stephan W."/>
            <person name="Strausberg R.L."/>
            <person name="Strempel S."/>
            <person name="Sturgill D."/>
            <person name="Sutton G."/>
            <person name="Sutton G.G."/>
            <person name="Tao W."/>
            <person name="Teichmann S."/>
            <person name="Tobari Y.N."/>
            <person name="Tomimura Y."/>
            <person name="Tsolas J.M."/>
            <person name="Valente V.L."/>
            <person name="Venter E."/>
            <person name="Venter J.C."/>
            <person name="Vicario S."/>
            <person name="Vieira F.G."/>
            <person name="Vilella A.J."/>
            <person name="Villasante A."/>
            <person name="Walenz B."/>
            <person name="Wang J."/>
            <person name="Wasserman M."/>
            <person name="Watts T."/>
            <person name="Wilson D."/>
            <person name="Wilson R.K."/>
            <person name="Wing R.A."/>
            <person name="Wolfner M.F."/>
            <person name="Wong A."/>
            <person name="Wong G.K."/>
            <person name="Wu C.I."/>
            <person name="Wu G."/>
            <person name="Yamamoto D."/>
            <person name="Yang H.P."/>
            <person name="Yang S.P."/>
            <person name="Yorke J.A."/>
            <person name="Yoshida K."/>
            <person name="Zdobnov E."/>
            <person name="Zhang P."/>
            <person name="Zhang Y."/>
            <person name="Zimin A.V."/>
            <person name="Baldwin J."/>
            <person name="Abdouelleil A."/>
            <person name="Abdulkadir J."/>
            <person name="Abebe A."/>
            <person name="Abera B."/>
            <person name="Abreu J."/>
            <person name="Acer S.C."/>
            <person name="Aftuck L."/>
            <person name="Alexander A."/>
            <person name="An P."/>
            <person name="Anderson E."/>
            <person name="Anderson S."/>
            <person name="Arachi H."/>
            <person name="Azer M."/>
            <person name="Bachantsang P."/>
            <person name="Barry A."/>
            <person name="Bayul T."/>
            <person name="Berlin A."/>
            <person name="Bessette D."/>
            <person name="Bloom T."/>
            <person name="Blye J."/>
            <person name="Boguslavskiy L."/>
            <person name="Bonnet C."/>
            <person name="Boukhgalter B."/>
            <person name="Bourzgui I."/>
            <person name="Brown A."/>
            <person name="Cahill P."/>
            <person name="Channer S."/>
            <person name="Cheshatsang Y."/>
            <person name="Chuda L."/>
            <person name="Citroen M."/>
            <person name="Collymore A."/>
            <person name="Cooke P."/>
            <person name="Costello M."/>
            <person name="D'Aco K."/>
            <person name="Daza R."/>
            <person name="De Haan G."/>
            <person name="DeGray S."/>
            <person name="DeMaso C."/>
            <person name="Dhargay N."/>
            <person name="Dooley K."/>
            <person name="Dooley E."/>
            <person name="Doricent M."/>
            <person name="Dorje P."/>
            <person name="Dorjee K."/>
            <person name="Dupes A."/>
            <person name="Elong R."/>
            <person name="Falk J."/>
            <person name="Farina A."/>
            <person name="Faro S."/>
            <person name="Ferguson D."/>
            <person name="Fisher S."/>
            <person name="Foley C.D."/>
            <person name="Franke A."/>
            <person name="Friedrich D."/>
            <person name="Gadbois L."/>
            <person name="Gearin G."/>
            <person name="Gearin C.R."/>
            <person name="Giannoukos G."/>
            <person name="Goode T."/>
            <person name="Graham J."/>
            <person name="Grandbois E."/>
            <person name="Grewal S."/>
            <person name="Gyaltsen K."/>
            <person name="Hafez N."/>
            <person name="Hagos B."/>
            <person name="Hall J."/>
            <person name="Henson C."/>
            <person name="Hollinger A."/>
            <person name="Honan T."/>
            <person name="Huard M.D."/>
            <person name="Hughes L."/>
            <person name="Hurhula B."/>
            <person name="Husby M.E."/>
            <person name="Kamat A."/>
            <person name="Kanga B."/>
            <person name="Kashin S."/>
            <person name="Khazanovich D."/>
            <person name="Kisner P."/>
            <person name="Lance K."/>
            <person name="Lara M."/>
            <person name="Lee W."/>
            <person name="Lennon N."/>
            <person name="Letendre F."/>
            <person name="LeVine R."/>
            <person name="Lipovsky A."/>
            <person name="Liu X."/>
            <person name="Liu J."/>
            <person name="Liu S."/>
            <person name="Lokyitsang T."/>
            <person name="Lokyitsang Y."/>
            <person name="Lubonja R."/>
            <person name="Lui A."/>
            <person name="MacDonald P."/>
            <person name="Magnisalis V."/>
            <person name="Maru K."/>
            <person name="Matthews C."/>
            <person name="McCusker W."/>
            <person name="McDonough S."/>
            <person name="Mehta T."/>
            <person name="Meldrim J."/>
            <person name="Meneus L."/>
            <person name="Mihai O."/>
            <person name="Mihalev A."/>
            <person name="Mihova T."/>
            <person name="Mittelman R."/>
            <person name="Mlenga V."/>
            <person name="Montmayeur A."/>
            <person name="Mulrain L."/>
            <person name="Navidi A."/>
            <person name="Naylor J."/>
            <person name="Negash T."/>
            <person name="Nguyen T."/>
            <person name="Nguyen N."/>
            <person name="Nicol R."/>
            <person name="Norbu C."/>
            <person name="Norbu N."/>
            <person name="Novod N."/>
            <person name="O'Neill B."/>
            <person name="Osman S."/>
            <person name="Markiewicz E."/>
            <person name="Oyono O.L."/>
            <person name="Patti C."/>
            <person name="Phunkhang P."/>
            <person name="Pierre F."/>
            <person name="Priest M."/>
            <person name="Raghuraman S."/>
            <person name="Rege F."/>
            <person name="Reyes R."/>
            <person name="Rise C."/>
            <person name="Rogov P."/>
            <person name="Ross K."/>
            <person name="Ryan E."/>
            <person name="Settipalli S."/>
            <person name="Shea T."/>
            <person name="Sherpa N."/>
            <person name="Shi L."/>
            <person name="Shih D."/>
            <person name="Sparrow T."/>
            <person name="Spaulding J."/>
            <person name="Stalker J."/>
            <person name="Stange-Thomann N."/>
            <person name="Stavropoulos S."/>
            <person name="Stone C."/>
            <person name="Strader C."/>
            <person name="Tesfaye S."/>
            <person name="Thomson T."/>
            <person name="Thoulutsang Y."/>
            <person name="Thoulutsang D."/>
            <person name="Topham K."/>
            <person name="Topping I."/>
            <person name="Tsamla T."/>
            <person name="Vassiliev H."/>
            <person name="Vo A."/>
            <person name="Wangchuk T."/>
            <person name="Wangdi T."/>
            <person name="Weiand M."/>
            <person name="Wilkinson J."/>
            <person name="Wilson A."/>
            <person name="Yadav S."/>
            <person name="Young G."/>
            <person name="Yu Q."/>
            <person name="Zembek L."/>
            <person name="Zhong D."/>
            <person name="Zimmer A."/>
            <person name="Zwirko Z."/>
            <person name="Jaffe D.B."/>
            <person name="Alvarez P."/>
            <person name="Brockman W."/>
            <person name="Butler J."/>
            <person name="Chin C."/>
            <person name="Gnerre S."/>
            <person name="Grabherr M."/>
            <person name="Kleber M."/>
            <person name="Mauceli E."/>
            <person name="MacCallum I."/>
        </authorList>
    </citation>
    <scope>NUCLEOTIDE SEQUENCE [LARGE SCALE GENOMIC DNA]</scope>
    <source>
        <strain evidence="2">Tucson 15287-2541.00</strain>
    </source>
</reference>
<sequence length="279" mass="32648">MLVEFSASYTFFIEKHKLMEIMSRILAEISLQQVQDIRRWLGENIRSIAQDVYMKSLDAFHRGVAGDFFQLPKSFFHRIVLHGRHGSGRHSLAHVLAERWNLLILDADVLGYHHINGHEQNANAELLQQGIESDCVIRRSQAIGNIIQQRLLKEDALHRGWILYNYPNNRCEARELFEGFAVPPNRLIFLQINEQMARMRLLMRNYRPTPQDNVTYVDRQMRQFRKSEAALNTYLSYRREVVYVDATACFEAVKCHIMSHLTKTPYMLGHKYGENSALE</sequence>
<dbReference type="OMA" id="RMARMRI"/>
<dbReference type="FunCoup" id="B4JY22">
    <property type="interactions" value="7"/>
</dbReference>
<accession>B4JY22</accession>
<dbReference type="Gene3D" id="3.40.50.300">
    <property type="entry name" value="P-loop containing nucleotide triphosphate hydrolases"/>
    <property type="match status" value="1"/>
</dbReference>
<dbReference type="KEGG" id="dgr:6569829"/>
<dbReference type="HOGENOM" id="CLU_084022_0_0_1"/>
<dbReference type="InterPro" id="IPR027417">
    <property type="entry name" value="P-loop_NTPase"/>
</dbReference>
<dbReference type="SUPFAM" id="SSF52540">
    <property type="entry name" value="P-loop containing nucleoside triphosphate hydrolases"/>
    <property type="match status" value="1"/>
</dbReference>
<dbReference type="eggNOG" id="ENOG502SAPS">
    <property type="taxonomic scope" value="Eukaryota"/>
</dbReference>
<dbReference type="AlphaFoldDB" id="B4JY22"/>
<keyword evidence="2" id="KW-1185">Reference proteome</keyword>
<dbReference type="InParanoid" id="B4JY22"/>
<dbReference type="Proteomes" id="UP000001070">
    <property type="component" value="Unassembled WGS sequence"/>
</dbReference>
<dbReference type="STRING" id="7222.B4JY22"/>